<evidence type="ECO:0000256" key="2">
    <source>
        <dbReference type="SAM" id="MobiDB-lite"/>
    </source>
</evidence>
<feature type="compositionally biased region" description="Basic and acidic residues" evidence="2">
    <location>
        <begin position="207"/>
        <end position="217"/>
    </location>
</feature>
<gene>
    <name evidence="3" type="ORF">GJ744_002707</name>
</gene>
<comment type="caution">
    <text evidence="3">The sequence shown here is derived from an EMBL/GenBank/DDBJ whole genome shotgun (WGS) entry which is preliminary data.</text>
</comment>
<keyword evidence="4" id="KW-1185">Reference proteome</keyword>
<evidence type="ECO:0000256" key="1">
    <source>
        <dbReference type="SAM" id="Coils"/>
    </source>
</evidence>
<name>A0A8H7APK8_9EURO</name>
<dbReference type="OrthoDB" id="4448936at2759"/>
<feature type="region of interest" description="Disordered" evidence="2">
    <location>
        <begin position="193"/>
        <end position="249"/>
    </location>
</feature>
<dbReference type="AlphaFoldDB" id="A0A8H7APK8"/>
<keyword evidence="1" id="KW-0175">Coiled coil</keyword>
<feature type="region of interest" description="Disordered" evidence="2">
    <location>
        <begin position="277"/>
        <end position="317"/>
    </location>
</feature>
<feature type="coiled-coil region" evidence="1">
    <location>
        <begin position="115"/>
        <end position="149"/>
    </location>
</feature>
<protein>
    <submittedName>
        <fullName evidence="3">Uncharacterized protein</fullName>
    </submittedName>
</protein>
<feature type="region of interest" description="Disordered" evidence="2">
    <location>
        <begin position="1"/>
        <end position="21"/>
    </location>
</feature>
<evidence type="ECO:0000313" key="4">
    <source>
        <dbReference type="Proteomes" id="UP000606974"/>
    </source>
</evidence>
<accession>A0A8H7APK8</accession>
<proteinExistence type="predicted"/>
<sequence>MDITTPTVLPQSKPQFGSDLFESGLKTPLDYPVDETSERLRDLEQLTAPSDEFQLSDQAIKATDVEELSLESDADTESDIQVDPELVSHLTATVCSLRLRHQEQLHLQSLFTSKLEALAQKSLEQEAAISSLTAELRSVRQSNAQLGRENALLAHENNELRVSIQHLEGEVVDRKRAVEAMTGAVRGLEGWIESANNSPQSNSNGRLLRDKAGHGRGETGSIRGKGRFRGRYHHDGDNSGGLGLDGTSDVDTAEIQEGVMAWVRGFKDVEDGLKEIQQRDGRASRAKQVNGRPPPSDLANDTADPFTEDFGEFVTGE</sequence>
<feature type="compositionally biased region" description="Polar residues" evidence="2">
    <location>
        <begin position="194"/>
        <end position="205"/>
    </location>
</feature>
<organism evidence="3 4">
    <name type="scientific">Endocarpon pusillum</name>
    <dbReference type="NCBI Taxonomy" id="364733"/>
    <lineage>
        <taxon>Eukaryota</taxon>
        <taxon>Fungi</taxon>
        <taxon>Dikarya</taxon>
        <taxon>Ascomycota</taxon>
        <taxon>Pezizomycotina</taxon>
        <taxon>Eurotiomycetes</taxon>
        <taxon>Chaetothyriomycetidae</taxon>
        <taxon>Verrucariales</taxon>
        <taxon>Verrucariaceae</taxon>
        <taxon>Endocarpon</taxon>
    </lineage>
</organism>
<feature type="compositionally biased region" description="Polar residues" evidence="2">
    <location>
        <begin position="1"/>
        <end position="15"/>
    </location>
</feature>
<dbReference type="Proteomes" id="UP000606974">
    <property type="component" value="Unassembled WGS sequence"/>
</dbReference>
<reference evidence="3" key="1">
    <citation type="submission" date="2020-02" db="EMBL/GenBank/DDBJ databases">
        <authorList>
            <person name="Palmer J.M."/>
        </authorList>
    </citation>
    <scope>NUCLEOTIDE SEQUENCE</scope>
    <source>
        <strain evidence="3">EPUS1.4</strain>
        <tissue evidence="3">Thallus</tissue>
    </source>
</reference>
<dbReference type="EMBL" id="JAACFV010000015">
    <property type="protein sequence ID" value="KAF7511994.1"/>
    <property type="molecule type" value="Genomic_DNA"/>
</dbReference>
<evidence type="ECO:0000313" key="3">
    <source>
        <dbReference type="EMBL" id="KAF7511994.1"/>
    </source>
</evidence>